<keyword evidence="2" id="KW-0238">DNA-binding</keyword>
<evidence type="ECO:0000259" key="7">
    <source>
        <dbReference type="PROSITE" id="PS50217"/>
    </source>
</evidence>
<sequence length="466" mass="51010">MDSQDIQFLTYGQEEGVDLLASLLETPGINYPDLSEFNFGPSSPLSLGPVLLPPPEAKETSVAGELEDEGFEDCFEEEEINALQRDSDPSLAANTIATSNSSPSSSLTGLEPPQGLLPIDTISGIVDDGLMATGTSFVEEFFDLDQGVAMDASDAVVSSMNNDRPSLCSPLPSTSLFSPPPPPLFTSPLYYPPPVSTTHDVSPVPDFTRDTRDVDELEYFCNTFLPNPVPLTLPHVKLPPSPHRTNNGTLALNPQVDTYGGHRQVQTTSNSFNPQQDAIPLEAIMSLPMVASNGSKWSTSDYGRHDTDRSIGDRRHTPSPSPSYIAPSPASSVFTDYPESEFGKESLASPDIPQSFNGISKLEIIDMPYFEFKKLLDGGTFSERDKEEVKAIRKRGKNKNAAKNCRYRKLEHLSGLQQEIDSLKIKKSKLALKALSLQREIDGYKSKCTQKMSHKQQIRQLSAAVH</sequence>
<evidence type="ECO:0000313" key="8">
    <source>
        <dbReference type="EnsemblMetazoa" id="Aqu2.1.36410_001"/>
    </source>
</evidence>
<dbReference type="InterPro" id="IPR046347">
    <property type="entry name" value="bZIP_sf"/>
</dbReference>
<dbReference type="InterPro" id="IPR004827">
    <property type="entry name" value="bZIP"/>
</dbReference>
<evidence type="ECO:0000256" key="6">
    <source>
        <dbReference type="SAM" id="MobiDB-lite"/>
    </source>
</evidence>
<evidence type="ECO:0000256" key="2">
    <source>
        <dbReference type="ARBA" id="ARBA00023125"/>
    </source>
</evidence>
<keyword evidence="5" id="KW-0539">Nucleus</keyword>
<organism evidence="8">
    <name type="scientific">Amphimedon queenslandica</name>
    <name type="common">Sponge</name>
    <dbReference type="NCBI Taxonomy" id="400682"/>
    <lineage>
        <taxon>Eukaryota</taxon>
        <taxon>Metazoa</taxon>
        <taxon>Porifera</taxon>
        <taxon>Demospongiae</taxon>
        <taxon>Heteroscleromorpha</taxon>
        <taxon>Haplosclerida</taxon>
        <taxon>Niphatidae</taxon>
        <taxon>Amphimedon</taxon>
    </lineage>
</organism>
<dbReference type="Proteomes" id="UP000007879">
    <property type="component" value="Unassembled WGS sequence"/>
</dbReference>
<dbReference type="PANTHER" id="PTHR24411">
    <property type="entry name" value="NUCLEAR FACTOR ERYTHROID 2-RELATED FACTOR"/>
    <property type="match status" value="1"/>
</dbReference>
<dbReference type="PROSITE" id="PS00036">
    <property type="entry name" value="BZIP_BASIC"/>
    <property type="match status" value="1"/>
</dbReference>
<reference evidence="8" key="2">
    <citation type="submission" date="2017-05" db="UniProtKB">
        <authorList>
            <consortium name="EnsemblMetazoa"/>
        </authorList>
    </citation>
    <scope>IDENTIFICATION</scope>
</reference>
<keyword evidence="4" id="KW-0804">Transcription</keyword>
<dbReference type="SMART" id="SM00338">
    <property type="entry name" value="BRLZ"/>
    <property type="match status" value="1"/>
</dbReference>
<dbReference type="SUPFAM" id="SSF57959">
    <property type="entry name" value="Leucine zipper domain"/>
    <property type="match status" value="1"/>
</dbReference>
<dbReference type="InterPro" id="IPR004826">
    <property type="entry name" value="bZIP_Maf"/>
</dbReference>
<gene>
    <name evidence="8" type="primary">100639060</name>
</gene>
<evidence type="ECO:0000256" key="3">
    <source>
        <dbReference type="ARBA" id="ARBA00023159"/>
    </source>
</evidence>
<dbReference type="AlphaFoldDB" id="A0A1X7V7Y8"/>
<keyword evidence="9" id="KW-1185">Reference proteome</keyword>
<name>A0A1X7V7Y8_AMPQE</name>
<reference evidence="9" key="1">
    <citation type="journal article" date="2010" name="Nature">
        <title>The Amphimedon queenslandica genome and the evolution of animal complexity.</title>
        <authorList>
            <person name="Srivastava M."/>
            <person name="Simakov O."/>
            <person name="Chapman J."/>
            <person name="Fahey B."/>
            <person name="Gauthier M.E."/>
            <person name="Mitros T."/>
            <person name="Richards G.S."/>
            <person name="Conaco C."/>
            <person name="Dacre M."/>
            <person name="Hellsten U."/>
            <person name="Larroux C."/>
            <person name="Putnam N.H."/>
            <person name="Stanke M."/>
            <person name="Adamska M."/>
            <person name="Darling A."/>
            <person name="Degnan S.M."/>
            <person name="Oakley T.H."/>
            <person name="Plachetzki D.C."/>
            <person name="Zhai Y."/>
            <person name="Adamski M."/>
            <person name="Calcino A."/>
            <person name="Cummins S.F."/>
            <person name="Goodstein D.M."/>
            <person name="Harris C."/>
            <person name="Jackson D.J."/>
            <person name="Leys S.P."/>
            <person name="Shu S."/>
            <person name="Woodcroft B.J."/>
            <person name="Vervoort M."/>
            <person name="Kosik K.S."/>
            <person name="Manning G."/>
            <person name="Degnan B.M."/>
            <person name="Rokhsar D.S."/>
        </authorList>
    </citation>
    <scope>NUCLEOTIDE SEQUENCE [LARGE SCALE GENOMIC DNA]</scope>
</reference>
<evidence type="ECO:0000256" key="4">
    <source>
        <dbReference type="ARBA" id="ARBA00023163"/>
    </source>
</evidence>
<keyword evidence="3" id="KW-0010">Activator</keyword>
<dbReference type="GO" id="GO:0000981">
    <property type="term" value="F:DNA-binding transcription factor activity, RNA polymerase II-specific"/>
    <property type="evidence" value="ECO:0007669"/>
    <property type="project" value="TreeGrafter"/>
</dbReference>
<evidence type="ECO:0000256" key="1">
    <source>
        <dbReference type="ARBA" id="ARBA00023015"/>
    </source>
</evidence>
<dbReference type="CDD" id="cd14698">
    <property type="entry name" value="bZIP_CNC"/>
    <property type="match status" value="1"/>
</dbReference>
<accession>A0A1X7V7Y8</accession>
<evidence type="ECO:0000256" key="5">
    <source>
        <dbReference type="ARBA" id="ARBA00023242"/>
    </source>
</evidence>
<dbReference type="KEGG" id="aqu:100639060"/>
<dbReference type="GO" id="GO:0005634">
    <property type="term" value="C:nucleus"/>
    <property type="evidence" value="ECO:0007669"/>
    <property type="project" value="TreeGrafter"/>
</dbReference>
<dbReference type="STRING" id="400682.A0A1X7V7Y8"/>
<dbReference type="EnsemblMetazoa" id="XM_003385213.3">
    <property type="protein sequence ID" value="XP_003385261.1"/>
    <property type="gene ID" value="LOC100639060"/>
</dbReference>
<dbReference type="EnsemblMetazoa" id="Aqu2.1.36410_001">
    <property type="protein sequence ID" value="Aqu2.1.36410_001"/>
    <property type="gene ID" value="Aqu2.1.36410"/>
</dbReference>
<protein>
    <recommendedName>
        <fullName evidence="7">BZIP domain-containing protein</fullName>
    </recommendedName>
</protein>
<dbReference type="SUPFAM" id="SSF47454">
    <property type="entry name" value="A DNA-binding domain in eukaryotic transcription factors"/>
    <property type="match status" value="1"/>
</dbReference>
<proteinExistence type="predicted"/>
<dbReference type="eggNOG" id="KOG3863">
    <property type="taxonomic scope" value="Eukaryota"/>
</dbReference>
<keyword evidence="1" id="KW-0805">Transcription regulation</keyword>
<dbReference type="InParanoid" id="A0A1X7V7Y8"/>
<dbReference type="Pfam" id="PF03131">
    <property type="entry name" value="bZIP_Maf"/>
    <property type="match status" value="1"/>
</dbReference>
<feature type="region of interest" description="Disordered" evidence="6">
    <location>
        <begin position="295"/>
        <end position="330"/>
    </location>
</feature>
<dbReference type="Gene3D" id="1.10.880.10">
    <property type="entry name" value="Transcription factor, Skn-1-like, DNA-binding domain"/>
    <property type="match status" value="1"/>
</dbReference>
<dbReference type="PROSITE" id="PS50217">
    <property type="entry name" value="BZIP"/>
    <property type="match status" value="1"/>
</dbReference>
<dbReference type="InterPro" id="IPR047167">
    <property type="entry name" value="NFE2-like"/>
</dbReference>
<dbReference type="PANTHER" id="PTHR24411:SF55">
    <property type="entry name" value="SEGMENTATION PROTEIN CAP'N'COLLAR"/>
    <property type="match status" value="1"/>
</dbReference>
<feature type="compositionally biased region" description="Low complexity" evidence="6">
    <location>
        <begin position="90"/>
        <end position="112"/>
    </location>
</feature>
<dbReference type="GO" id="GO:0000978">
    <property type="term" value="F:RNA polymerase II cis-regulatory region sequence-specific DNA binding"/>
    <property type="evidence" value="ECO:0007669"/>
    <property type="project" value="InterPro"/>
</dbReference>
<feature type="compositionally biased region" description="Basic and acidic residues" evidence="6">
    <location>
        <begin position="302"/>
        <end position="316"/>
    </location>
</feature>
<dbReference type="InterPro" id="IPR008917">
    <property type="entry name" value="TF_DNA-bd_sf"/>
</dbReference>
<feature type="region of interest" description="Disordered" evidence="6">
    <location>
        <begin position="83"/>
        <end position="112"/>
    </location>
</feature>
<feature type="domain" description="BZIP" evidence="7">
    <location>
        <begin position="388"/>
        <end position="451"/>
    </location>
</feature>
<evidence type="ECO:0000313" key="9">
    <source>
        <dbReference type="Proteomes" id="UP000007879"/>
    </source>
</evidence>